<dbReference type="Gene3D" id="1.20.1440.30">
    <property type="entry name" value="Biosynthetic Protein domain"/>
    <property type="match status" value="1"/>
</dbReference>
<dbReference type="Pfam" id="PF05139">
    <property type="entry name" value="Erythro_esteras"/>
    <property type="match status" value="1"/>
</dbReference>
<protein>
    <submittedName>
        <fullName evidence="1">Erythromycin esterase</fullName>
    </submittedName>
</protein>
<proteinExistence type="predicted"/>
<dbReference type="OrthoDB" id="9810066at2"/>
<dbReference type="EMBL" id="RBKT01000001">
    <property type="protein sequence ID" value="RKR86712.1"/>
    <property type="molecule type" value="Genomic_DNA"/>
</dbReference>
<dbReference type="CDD" id="cd14728">
    <property type="entry name" value="Ere-like"/>
    <property type="match status" value="1"/>
</dbReference>
<evidence type="ECO:0000313" key="1">
    <source>
        <dbReference type="EMBL" id="RKR86712.1"/>
    </source>
</evidence>
<dbReference type="Gene3D" id="3.40.1660.10">
    <property type="entry name" value="EreA-like (biosynthetic domain)"/>
    <property type="match status" value="1"/>
</dbReference>
<reference evidence="1 2" key="1">
    <citation type="submission" date="2018-10" db="EMBL/GenBank/DDBJ databases">
        <title>Sequencing the genomes of 1000 actinobacteria strains.</title>
        <authorList>
            <person name="Klenk H.-P."/>
        </authorList>
    </citation>
    <scope>NUCLEOTIDE SEQUENCE [LARGE SCALE GENOMIC DNA]</scope>
    <source>
        <strain evidence="1 2">DSM 45175</strain>
    </source>
</reference>
<accession>A0A495JEB0</accession>
<keyword evidence="2" id="KW-1185">Reference proteome</keyword>
<evidence type="ECO:0000313" key="2">
    <source>
        <dbReference type="Proteomes" id="UP000277671"/>
    </source>
</evidence>
<dbReference type="PANTHER" id="PTHR31299:SF0">
    <property type="entry name" value="ESTERASE, PUTATIVE (AFU_ORTHOLOGUE AFUA_1G05850)-RELATED"/>
    <property type="match status" value="1"/>
</dbReference>
<dbReference type="Gene3D" id="3.30.1870.10">
    <property type="entry name" value="EreA-like, domain 2"/>
    <property type="match status" value="1"/>
</dbReference>
<name>A0A495JEB0_9ACTN</name>
<dbReference type="RefSeq" id="WP_121154945.1">
    <property type="nucleotide sequence ID" value="NZ_RBKT01000001.1"/>
</dbReference>
<sequence length="424" mass="45903">MPDAFLEFVADESITLATLDPEAPLDDLEPLAARLADAKVVAIGENSHLVREFGLLRHRLTRFLVERLGFNTYGLESGFSEGLAVDDWVRGGPGDLRTIADGGITYTFGRSAEMRAHLEWMRGTNAAGANPVRFFGIDVPGSTASPLPAMRNIRRYLSEVDDDAMVIVDRLVPLMEKFAGEHPLPAYAAYGQLAAAERDGITASLAELATRFDALEPEYVSASGVDSYDIARHELRLTCLLDQSTRSIAARMAGDMSHPKVAARDRGMAETVFWLLDRFGPDAKIVIAAHNSHIQRTPVVTPAFSLSALGHHLANRLGGDYVSMAVTSTAGRTVTRRANPDRPGGVEIVGVDLDPAQAGSVEATFAAVPGLRAVDLREARGRLAGPDRIRVMDTYQEVQLLDAYDLVVSLPETSTIEQLQTLRG</sequence>
<dbReference type="AlphaFoldDB" id="A0A495JEB0"/>
<dbReference type="Proteomes" id="UP000277671">
    <property type="component" value="Unassembled WGS sequence"/>
</dbReference>
<dbReference type="InterPro" id="IPR007815">
    <property type="entry name" value="Emycin_Estase"/>
</dbReference>
<dbReference type="SUPFAM" id="SSF159501">
    <property type="entry name" value="EreA/ChaN-like"/>
    <property type="match status" value="1"/>
</dbReference>
<dbReference type="PANTHER" id="PTHR31299">
    <property type="entry name" value="ESTERASE, PUTATIVE (AFU_ORTHOLOGUE AFUA_1G05850)-RELATED"/>
    <property type="match status" value="1"/>
</dbReference>
<gene>
    <name evidence="1" type="ORF">BDK92_0976</name>
</gene>
<dbReference type="GO" id="GO:0046677">
    <property type="term" value="P:response to antibiotic"/>
    <property type="evidence" value="ECO:0007669"/>
    <property type="project" value="InterPro"/>
</dbReference>
<comment type="caution">
    <text evidence="1">The sequence shown here is derived from an EMBL/GenBank/DDBJ whole genome shotgun (WGS) entry which is preliminary data.</text>
</comment>
<dbReference type="InterPro" id="IPR052036">
    <property type="entry name" value="Hydrolase/PRTase-associated"/>
</dbReference>
<organism evidence="1 2">
    <name type="scientific">Micromonospora pisi</name>
    <dbReference type="NCBI Taxonomy" id="589240"/>
    <lineage>
        <taxon>Bacteria</taxon>
        <taxon>Bacillati</taxon>
        <taxon>Actinomycetota</taxon>
        <taxon>Actinomycetes</taxon>
        <taxon>Micromonosporales</taxon>
        <taxon>Micromonosporaceae</taxon>
        <taxon>Micromonospora</taxon>
    </lineage>
</organism>